<dbReference type="PATRIC" id="fig|1434119.4.peg.3061"/>
<dbReference type="InterPro" id="IPR008887">
    <property type="entry name" value="UPF0228"/>
</dbReference>
<organism evidence="2 3">
    <name type="scientific">Methanosarcina siciliae HI350</name>
    <dbReference type="NCBI Taxonomy" id="1434119"/>
    <lineage>
        <taxon>Archaea</taxon>
        <taxon>Methanobacteriati</taxon>
        <taxon>Methanobacteriota</taxon>
        <taxon>Stenosarchaea group</taxon>
        <taxon>Methanomicrobia</taxon>
        <taxon>Methanosarcinales</taxon>
        <taxon>Methanosarcinaceae</taxon>
        <taxon>Methanosarcina</taxon>
    </lineage>
</organism>
<gene>
    <name evidence="2" type="ORF">MSSIH_2329</name>
</gene>
<evidence type="ECO:0000313" key="2">
    <source>
        <dbReference type="EMBL" id="AKB33019.1"/>
    </source>
</evidence>
<proteinExistence type="inferred from homology"/>
<comment type="similarity">
    <text evidence="1">Belongs to the UPF0228 family.</text>
</comment>
<dbReference type="AlphaFoldDB" id="A0A0E3PFC3"/>
<evidence type="ECO:0000256" key="1">
    <source>
        <dbReference type="ARBA" id="ARBA00009746"/>
    </source>
</evidence>
<name>A0A0E3PFC3_9EURY</name>
<dbReference type="KEGG" id="msz:MSSIH_2329"/>
<dbReference type="EMBL" id="CP009507">
    <property type="protein sequence ID" value="AKB33019.1"/>
    <property type="molecule type" value="Genomic_DNA"/>
</dbReference>
<accession>A0A0E3PFC3</accession>
<dbReference type="HOGENOM" id="CLU_3039112_0_0_2"/>
<sequence>MTRNYRLTYDTNYSDMDYYIMADKDNWSDIRSEFVTEMKEDNKKIGPYPYLLNL</sequence>
<reference evidence="2 3" key="1">
    <citation type="submission" date="2014-07" db="EMBL/GenBank/DDBJ databases">
        <title>Methanogenic archaea and the global carbon cycle.</title>
        <authorList>
            <person name="Henriksen J.R."/>
            <person name="Luke J."/>
            <person name="Reinhart S."/>
            <person name="Benedict M.N."/>
            <person name="Youngblut N.D."/>
            <person name="Metcalf M.E."/>
            <person name="Whitaker R.J."/>
            <person name="Metcalf W.W."/>
        </authorList>
    </citation>
    <scope>NUCLEOTIDE SEQUENCE [LARGE SCALE GENOMIC DNA]</scope>
    <source>
        <strain evidence="2 3">HI350</strain>
    </source>
</reference>
<evidence type="ECO:0000313" key="3">
    <source>
        <dbReference type="Proteomes" id="UP000033092"/>
    </source>
</evidence>
<protein>
    <submittedName>
        <fullName evidence="2">Uncharacterized protein</fullName>
    </submittedName>
</protein>
<dbReference type="Proteomes" id="UP000033092">
    <property type="component" value="Chromosome"/>
</dbReference>
<dbReference type="Pfam" id="PF05727">
    <property type="entry name" value="UPF0228"/>
    <property type="match status" value="1"/>
</dbReference>